<dbReference type="InterPro" id="IPR013431">
    <property type="entry name" value="Delta_60_rpt"/>
</dbReference>
<sequence length="670" mass="67185">MPLAFSPSWDGSFARRTGAVAAAGLALATLPVLGADAATVNEGSRDTSFSSDAVAEIPRSSISSAEFGSDVDVQADGRAVVVGSASTTSGQRGVVYRLTTSGARDTTFSGDGRLLVSAAGAALNLTAVAVMADGRIVVAGQTVDADSAFVVVRLTTDGGLDKTFDTDGVAIFNPTAPGSDAPIGVAVRADGRVLVAGRTPTGAILVRFSSAGVLDTGFANGFTYETVTNLTNPLGMTVDPSGRAVIVGSVGTPAANQDASIARFTAEGVLDTTFDVDGTRVLVASVGAADSLFGVGIDPFGRIVAGGRASIGGVRRVLGVRLLDSGANDPSWAGGAFATPELPVGAGAPPIDALVQSVALTRDGRPLLSIEDGGLRALVVRLTSAGALDTTFGQTGTDGLASASFPNPGGGVQPLLVEGMDVGRDGRITVAGTIDYAGAAGTRMMAARLLGDRTPPSAAAMVAVPTISVLGTRTIGWTAGDDNTGVASYDVLYSAATATSGSFGALTTWKSRTPSKTGSFTGAPGVTYCFRARAYDRAANEGAAGGRSCLAFPVDDRALTRSGSWSASTSSADYRGTTLRSTTLGSSLSLAGADYRRLALVATTCAACGSVKVYRGSTLLTTISLVSATTKHRVVIPISGSSTIRSGTITVRQASSGKAVIIDGLVVALL</sequence>
<proteinExistence type="predicted"/>
<evidence type="ECO:0000313" key="2">
    <source>
        <dbReference type="EMBL" id="MFC6237424.1"/>
    </source>
</evidence>
<evidence type="ECO:0000313" key="3">
    <source>
        <dbReference type="Proteomes" id="UP001596138"/>
    </source>
</evidence>
<dbReference type="Gene3D" id="2.60.40.10">
    <property type="entry name" value="Immunoglobulins"/>
    <property type="match status" value="1"/>
</dbReference>
<dbReference type="Gene3D" id="2.80.10.50">
    <property type="match status" value="2"/>
</dbReference>
<name>A0ABW1SZJ7_9ACTN</name>
<dbReference type="Pfam" id="PF17164">
    <property type="entry name" value="DUF5122"/>
    <property type="match status" value="5"/>
</dbReference>
<keyword evidence="1" id="KW-0732">Signal</keyword>
<organism evidence="2 3">
    <name type="scientific">Longivirga aurantiaca</name>
    <dbReference type="NCBI Taxonomy" id="1837743"/>
    <lineage>
        <taxon>Bacteria</taxon>
        <taxon>Bacillati</taxon>
        <taxon>Actinomycetota</taxon>
        <taxon>Actinomycetes</taxon>
        <taxon>Sporichthyales</taxon>
        <taxon>Sporichthyaceae</taxon>
        <taxon>Longivirga</taxon>
    </lineage>
</organism>
<feature type="signal peptide" evidence="1">
    <location>
        <begin position="1"/>
        <end position="34"/>
    </location>
</feature>
<dbReference type="RefSeq" id="WP_386764707.1">
    <property type="nucleotide sequence ID" value="NZ_JBHSTI010000008.1"/>
</dbReference>
<comment type="caution">
    <text evidence="2">The sequence shown here is derived from an EMBL/GenBank/DDBJ whole genome shotgun (WGS) entry which is preliminary data.</text>
</comment>
<accession>A0ABW1SZJ7</accession>
<feature type="chain" id="PRO_5046990105" description="Fibronectin type-III domain-containing protein" evidence="1">
    <location>
        <begin position="35"/>
        <end position="670"/>
    </location>
</feature>
<gene>
    <name evidence="2" type="ORF">ACFQGU_06015</name>
</gene>
<dbReference type="NCBIfam" id="TIGR02608">
    <property type="entry name" value="delta_60_rpt"/>
    <property type="match status" value="5"/>
</dbReference>
<evidence type="ECO:0000256" key="1">
    <source>
        <dbReference type="SAM" id="SignalP"/>
    </source>
</evidence>
<dbReference type="Proteomes" id="UP001596138">
    <property type="component" value="Unassembled WGS sequence"/>
</dbReference>
<dbReference type="SUPFAM" id="SSF63829">
    <property type="entry name" value="Calcium-dependent phosphotriesterase"/>
    <property type="match status" value="1"/>
</dbReference>
<reference evidence="3" key="1">
    <citation type="journal article" date="2019" name="Int. J. Syst. Evol. Microbiol.">
        <title>The Global Catalogue of Microorganisms (GCM) 10K type strain sequencing project: providing services to taxonomists for standard genome sequencing and annotation.</title>
        <authorList>
            <consortium name="The Broad Institute Genomics Platform"/>
            <consortium name="The Broad Institute Genome Sequencing Center for Infectious Disease"/>
            <person name="Wu L."/>
            <person name="Ma J."/>
        </authorList>
    </citation>
    <scope>NUCLEOTIDE SEQUENCE [LARGE SCALE GENOMIC DNA]</scope>
    <source>
        <strain evidence="3">CGMCC 4.7317</strain>
    </source>
</reference>
<dbReference type="InterPro" id="IPR013783">
    <property type="entry name" value="Ig-like_fold"/>
</dbReference>
<dbReference type="EMBL" id="JBHSTI010000008">
    <property type="protein sequence ID" value="MFC6237424.1"/>
    <property type="molecule type" value="Genomic_DNA"/>
</dbReference>
<evidence type="ECO:0008006" key="4">
    <source>
        <dbReference type="Google" id="ProtNLM"/>
    </source>
</evidence>
<keyword evidence="3" id="KW-1185">Reference proteome</keyword>
<protein>
    <recommendedName>
        <fullName evidence="4">Fibronectin type-III domain-containing protein</fullName>
    </recommendedName>
</protein>